<evidence type="ECO:0000259" key="5">
    <source>
        <dbReference type="PROSITE" id="PS50404"/>
    </source>
</evidence>
<dbReference type="PROSITE" id="PS50404">
    <property type="entry name" value="GST_NTER"/>
    <property type="match status" value="1"/>
</dbReference>
<sequence length="213" mass="24165">MVLKVYGTVTANCQRAALVLYEKELEFKLVKIDLMSRENRSPDYLAKAPFGQVPGFDDDGFFLFGSQAIGRYIAEKYYGQGTPMLGNTLTEKTRINQWVEVEGQNFAPPATALAREYFISSTYKRPLNEELIATQLEKLGKVLDIYDSHLSQNRYLAGDYYSLADLLHTPFLVLLKNVTGELITSRQHVAAWCDDLASRTAFKKVLESKWDSE</sequence>
<organism evidence="7 8">
    <name type="scientific">Sphagnum jensenii</name>
    <dbReference type="NCBI Taxonomy" id="128206"/>
    <lineage>
        <taxon>Eukaryota</taxon>
        <taxon>Viridiplantae</taxon>
        <taxon>Streptophyta</taxon>
        <taxon>Embryophyta</taxon>
        <taxon>Bryophyta</taxon>
        <taxon>Sphagnophytina</taxon>
        <taxon>Sphagnopsida</taxon>
        <taxon>Sphagnales</taxon>
        <taxon>Sphagnaceae</taxon>
        <taxon>Sphagnum</taxon>
    </lineage>
</organism>
<protein>
    <recommendedName>
        <fullName evidence="1">glutathione transferase</fullName>
        <ecNumber evidence="1">2.5.1.18</ecNumber>
    </recommendedName>
</protein>
<feature type="domain" description="GST C-terminal" evidence="6">
    <location>
        <begin position="88"/>
        <end position="213"/>
    </location>
</feature>
<dbReference type="Gene3D" id="1.20.1050.10">
    <property type="match status" value="1"/>
</dbReference>
<dbReference type="PANTHER" id="PTHR43900:SF3">
    <property type="entry name" value="GLUTATHIONE S-TRANSFERASE RHO"/>
    <property type="match status" value="1"/>
</dbReference>
<dbReference type="InterPro" id="IPR036282">
    <property type="entry name" value="Glutathione-S-Trfase_C_sf"/>
</dbReference>
<keyword evidence="8" id="KW-1185">Reference proteome</keyword>
<name>A0ABP0XFJ8_9BRYO</name>
<keyword evidence="2" id="KW-0808">Transferase</keyword>
<dbReference type="InterPro" id="IPR004046">
    <property type="entry name" value="GST_C"/>
</dbReference>
<dbReference type="PROSITE" id="PS50405">
    <property type="entry name" value="GST_CTER"/>
    <property type="match status" value="1"/>
</dbReference>
<reference evidence="7" key="1">
    <citation type="submission" date="2024-02" db="EMBL/GenBank/DDBJ databases">
        <authorList>
            <consortium name="ELIXIR-Norway"/>
            <consortium name="Elixir Norway"/>
        </authorList>
    </citation>
    <scope>NUCLEOTIDE SEQUENCE</scope>
</reference>
<comment type="similarity">
    <text evidence="4">Belongs to the GST superfamily.</text>
</comment>
<evidence type="ECO:0000313" key="8">
    <source>
        <dbReference type="Proteomes" id="UP001497444"/>
    </source>
</evidence>
<dbReference type="EC" id="2.5.1.18" evidence="1"/>
<evidence type="ECO:0000256" key="1">
    <source>
        <dbReference type="ARBA" id="ARBA00012452"/>
    </source>
</evidence>
<proteinExistence type="inferred from homology"/>
<dbReference type="SFLD" id="SFLDS00019">
    <property type="entry name" value="Glutathione_Transferase_(cytos"/>
    <property type="match status" value="1"/>
</dbReference>
<dbReference type="SFLD" id="SFLDG00358">
    <property type="entry name" value="Main_(cytGST)"/>
    <property type="match status" value="1"/>
</dbReference>
<dbReference type="InterPro" id="IPR010987">
    <property type="entry name" value="Glutathione-S-Trfase_C-like"/>
</dbReference>
<gene>
    <name evidence="7" type="ORF">CSSPJE1EN1_LOCUS23357</name>
</gene>
<dbReference type="Pfam" id="PF02798">
    <property type="entry name" value="GST_N"/>
    <property type="match status" value="1"/>
</dbReference>
<dbReference type="Pfam" id="PF00043">
    <property type="entry name" value="GST_C"/>
    <property type="match status" value="1"/>
</dbReference>
<dbReference type="EMBL" id="OZ020103">
    <property type="protein sequence ID" value="CAK9277879.1"/>
    <property type="molecule type" value="Genomic_DNA"/>
</dbReference>
<dbReference type="SUPFAM" id="SSF47616">
    <property type="entry name" value="GST C-terminal domain-like"/>
    <property type="match status" value="1"/>
</dbReference>
<evidence type="ECO:0000313" key="7">
    <source>
        <dbReference type="EMBL" id="CAK9277879.1"/>
    </source>
</evidence>
<dbReference type="PANTHER" id="PTHR43900">
    <property type="entry name" value="GLUTATHIONE S-TRANSFERASE RHO"/>
    <property type="match status" value="1"/>
</dbReference>
<dbReference type="Proteomes" id="UP001497444">
    <property type="component" value="Chromosome 8"/>
</dbReference>
<evidence type="ECO:0000256" key="2">
    <source>
        <dbReference type="ARBA" id="ARBA00022679"/>
    </source>
</evidence>
<accession>A0ABP0XFJ8</accession>
<evidence type="ECO:0000259" key="6">
    <source>
        <dbReference type="PROSITE" id="PS50405"/>
    </source>
</evidence>
<comment type="catalytic activity">
    <reaction evidence="3">
        <text>RX + glutathione = an S-substituted glutathione + a halide anion + H(+)</text>
        <dbReference type="Rhea" id="RHEA:16437"/>
        <dbReference type="ChEBI" id="CHEBI:15378"/>
        <dbReference type="ChEBI" id="CHEBI:16042"/>
        <dbReference type="ChEBI" id="CHEBI:17792"/>
        <dbReference type="ChEBI" id="CHEBI:57925"/>
        <dbReference type="ChEBI" id="CHEBI:90779"/>
        <dbReference type="EC" id="2.5.1.18"/>
    </reaction>
</comment>
<dbReference type="Gene3D" id="3.40.30.10">
    <property type="entry name" value="Glutaredoxin"/>
    <property type="match status" value="1"/>
</dbReference>
<dbReference type="InterPro" id="IPR036249">
    <property type="entry name" value="Thioredoxin-like_sf"/>
</dbReference>
<dbReference type="InterPro" id="IPR040079">
    <property type="entry name" value="Glutathione_S-Trfase"/>
</dbReference>
<evidence type="ECO:0000256" key="3">
    <source>
        <dbReference type="ARBA" id="ARBA00047960"/>
    </source>
</evidence>
<dbReference type="InterPro" id="IPR004045">
    <property type="entry name" value="Glutathione_S-Trfase_N"/>
</dbReference>
<dbReference type="SUPFAM" id="SSF52833">
    <property type="entry name" value="Thioredoxin-like"/>
    <property type="match status" value="1"/>
</dbReference>
<evidence type="ECO:0000256" key="4">
    <source>
        <dbReference type="RuleBase" id="RU003494"/>
    </source>
</evidence>
<feature type="domain" description="GST N-terminal" evidence="5">
    <location>
        <begin position="1"/>
        <end position="81"/>
    </location>
</feature>